<reference evidence="1 2" key="1">
    <citation type="submission" date="2022-05" db="EMBL/GenBank/DDBJ databases">
        <title>Chromosome-level reference genomes for two strains of Caenorhabditis briggsae: an improved platform for comparative genomics.</title>
        <authorList>
            <person name="Stevens L."/>
            <person name="Andersen E.C."/>
        </authorList>
    </citation>
    <scope>NUCLEOTIDE SEQUENCE [LARGE SCALE GENOMIC DNA]</scope>
    <source>
        <strain evidence="1">QX1410_ONT</strain>
        <tissue evidence="1">Whole-organism</tissue>
    </source>
</reference>
<sequence length="83" mass="9640">MFVVFLSLLHTGKKKKPANSLSFLIGYPKNDTPFYFYFSLNSLTVSYGYYHSLAADWYEYLWRKNAISQLFACSLHYAAFESG</sequence>
<name>A0AAE9D5Q2_CAEBR</name>
<evidence type="ECO:0000313" key="2">
    <source>
        <dbReference type="Proteomes" id="UP000827892"/>
    </source>
</evidence>
<proteinExistence type="predicted"/>
<dbReference type="AlphaFoldDB" id="A0AAE9D5Q2"/>
<gene>
    <name evidence="1" type="ORF">L3Y34_004375</name>
</gene>
<dbReference type="Proteomes" id="UP000827892">
    <property type="component" value="Chromosome IV"/>
</dbReference>
<organism evidence="1 2">
    <name type="scientific">Caenorhabditis briggsae</name>
    <dbReference type="NCBI Taxonomy" id="6238"/>
    <lineage>
        <taxon>Eukaryota</taxon>
        <taxon>Metazoa</taxon>
        <taxon>Ecdysozoa</taxon>
        <taxon>Nematoda</taxon>
        <taxon>Chromadorea</taxon>
        <taxon>Rhabditida</taxon>
        <taxon>Rhabditina</taxon>
        <taxon>Rhabditomorpha</taxon>
        <taxon>Rhabditoidea</taxon>
        <taxon>Rhabditidae</taxon>
        <taxon>Peloderinae</taxon>
        <taxon>Caenorhabditis</taxon>
    </lineage>
</organism>
<accession>A0AAE9D5Q2</accession>
<evidence type="ECO:0000313" key="1">
    <source>
        <dbReference type="EMBL" id="ULT95628.1"/>
    </source>
</evidence>
<dbReference type="EMBL" id="CP090894">
    <property type="protein sequence ID" value="ULT95628.1"/>
    <property type="molecule type" value="Genomic_DNA"/>
</dbReference>
<protein>
    <submittedName>
        <fullName evidence="1">Uncharacterized protein</fullName>
    </submittedName>
</protein>